<sequence>MPSANIPSITSAMTRTGVHQDAPRSARSPMGPPSSSLPAAATSSSLVGRTASGCWTLVGIISALGMPPILPYASGEP</sequence>
<protein>
    <submittedName>
        <fullName evidence="2">Uncharacterized protein</fullName>
    </submittedName>
</protein>
<evidence type="ECO:0000313" key="2">
    <source>
        <dbReference type="EMBL" id="GHH70172.1"/>
    </source>
</evidence>
<proteinExistence type="predicted"/>
<evidence type="ECO:0000256" key="1">
    <source>
        <dbReference type="SAM" id="MobiDB-lite"/>
    </source>
</evidence>
<organism evidence="2 3">
    <name type="scientific">Streptomyces sulfonofaciens</name>
    <dbReference type="NCBI Taxonomy" id="68272"/>
    <lineage>
        <taxon>Bacteria</taxon>
        <taxon>Bacillati</taxon>
        <taxon>Actinomycetota</taxon>
        <taxon>Actinomycetes</taxon>
        <taxon>Kitasatosporales</taxon>
        <taxon>Streptomycetaceae</taxon>
        <taxon>Streptomyces</taxon>
    </lineage>
</organism>
<gene>
    <name evidence="2" type="ORF">GCM10018793_03800</name>
</gene>
<feature type="region of interest" description="Disordered" evidence="1">
    <location>
        <begin position="1"/>
        <end position="43"/>
    </location>
</feature>
<name>A0A919FPS4_9ACTN</name>
<dbReference type="EMBL" id="BNCD01000001">
    <property type="protein sequence ID" value="GHH70172.1"/>
    <property type="molecule type" value="Genomic_DNA"/>
</dbReference>
<comment type="caution">
    <text evidence="2">The sequence shown here is derived from an EMBL/GenBank/DDBJ whole genome shotgun (WGS) entry which is preliminary data.</text>
</comment>
<accession>A0A919FPS4</accession>
<dbReference type="Proteomes" id="UP000603708">
    <property type="component" value="Unassembled WGS sequence"/>
</dbReference>
<feature type="compositionally biased region" description="Low complexity" evidence="1">
    <location>
        <begin position="33"/>
        <end position="43"/>
    </location>
</feature>
<reference evidence="2" key="1">
    <citation type="journal article" date="2014" name="Int. J. Syst. Evol. Microbiol.">
        <title>Complete genome sequence of Corynebacterium casei LMG S-19264T (=DSM 44701T), isolated from a smear-ripened cheese.</title>
        <authorList>
            <consortium name="US DOE Joint Genome Institute (JGI-PGF)"/>
            <person name="Walter F."/>
            <person name="Albersmeier A."/>
            <person name="Kalinowski J."/>
            <person name="Ruckert C."/>
        </authorList>
    </citation>
    <scope>NUCLEOTIDE SEQUENCE</scope>
    <source>
        <strain evidence="2">JCM 5069</strain>
    </source>
</reference>
<dbReference type="AlphaFoldDB" id="A0A919FPS4"/>
<reference evidence="2" key="2">
    <citation type="submission" date="2020-09" db="EMBL/GenBank/DDBJ databases">
        <authorList>
            <person name="Sun Q."/>
            <person name="Ohkuma M."/>
        </authorList>
    </citation>
    <scope>NUCLEOTIDE SEQUENCE</scope>
    <source>
        <strain evidence="2">JCM 5069</strain>
    </source>
</reference>
<keyword evidence="3" id="KW-1185">Reference proteome</keyword>
<evidence type="ECO:0000313" key="3">
    <source>
        <dbReference type="Proteomes" id="UP000603708"/>
    </source>
</evidence>
<feature type="compositionally biased region" description="Polar residues" evidence="1">
    <location>
        <begin position="1"/>
        <end position="14"/>
    </location>
</feature>